<dbReference type="AlphaFoldDB" id="A0AAU0F7I6"/>
<keyword evidence="2" id="KW-1185">Reference proteome</keyword>
<evidence type="ECO:0000313" key="2">
    <source>
        <dbReference type="Proteomes" id="UP001432059"/>
    </source>
</evidence>
<evidence type="ECO:0000313" key="1">
    <source>
        <dbReference type="EMBL" id="WOC51956.1"/>
    </source>
</evidence>
<name>A0AAU0F7I6_9FLAO</name>
<reference evidence="1" key="1">
    <citation type="submission" date="2023-10" db="EMBL/GenBank/DDBJ databases">
        <title>Characterization and whole genome sequencing of a novel strain of Bergeyella porcorum QD2021 isolated from pig.</title>
        <authorList>
            <person name="Liu G."/>
            <person name="Chen C."/>
            <person name="Han X."/>
        </authorList>
    </citation>
    <scope>NUCLEOTIDE SEQUENCE</scope>
    <source>
        <strain evidence="1">QD2021</strain>
    </source>
</reference>
<proteinExistence type="predicted"/>
<dbReference type="EMBL" id="CP136426">
    <property type="protein sequence ID" value="WOC51956.1"/>
    <property type="molecule type" value="Genomic_DNA"/>
</dbReference>
<gene>
    <name evidence="1" type="ORF">BPO_1309</name>
</gene>
<accession>A0AAU0F7I6</accession>
<protein>
    <submittedName>
        <fullName evidence="1">Uncharacterized protein</fullName>
    </submittedName>
</protein>
<dbReference type="KEGG" id="bpor:BPO_1309"/>
<dbReference type="Proteomes" id="UP001432059">
    <property type="component" value="Chromosome"/>
</dbReference>
<organism evidence="1 2">
    <name type="scientific">Bergeyella porcorum</name>
    <dbReference type="NCBI Taxonomy" id="1735111"/>
    <lineage>
        <taxon>Bacteria</taxon>
        <taxon>Pseudomonadati</taxon>
        <taxon>Bacteroidota</taxon>
        <taxon>Flavobacteriia</taxon>
        <taxon>Flavobacteriales</taxon>
        <taxon>Weeksellaceae</taxon>
        <taxon>Bergeyella</taxon>
    </lineage>
</organism>
<sequence length="29" mass="3344">MLKASQKVEKQPVANIEILHNLLKELNQN</sequence>